<organism evidence="22 23">
    <name type="scientific">Biomphalaria glabrata</name>
    <name type="common">Bloodfluke planorb</name>
    <name type="synonym">Freshwater snail</name>
    <dbReference type="NCBI Taxonomy" id="6526"/>
    <lineage>
        <taxon>Eukaryota</taxon>
        <taxon>Metazoa</taxon>
        <taxon>Spiralia</taxon>
        <taxon>Lophotrochozoa</taxon>
        <taxon>Mollusca</taxon>
        <taxon>Gastropoda</taxon>
        <taxon>Heterobranchia</taxon>
        <taxon>Euthyneura</taxon>
        <taxon>Panpulmonata</taxon>
        <taxon>Hygrophila</taxon>
        <taxon>Lymnaeoidea</taxon>
        <taxon>Planorbidae</taxon>
        <taxon>Biomphalaria</taxon>
    </lineage>
</organism>
<keyword evidence="6 18" id="KW-0479">Metal-binding</keyword>
<dbReference type="SUPFAM" id="SSF57302">
    <property type="entry name" value="Snake toxin-like"/>
    <property type="match status" value="1"/>
</dbReference>
<dbReference type="InterPro" id="IPR000719">
    <property type="entry name" value="Prot_kinase_dom"/>
</dbReference>
<keyword evidence="3 18" id="KW-0723">Serine/threonine-protein kinase</keyword>
<evidence type="ECO:0000259" key="21">
    <source>
        <dbReference type="PROSITE" id="PS50011"/>
    </source>
</evidence>
<evidence type="ECO:0000256" key="4">
    <source>
        <dbReference type="ARBA" id="ARBA00022679"/>
    </source>
</evidence>
<dbReference type="Proteomes" id="UP001165740">
    <property type="component" value="Chromosome 11"/>
</dbReference>
<keyword evidence="5 18" id="KW-0812">Transmembrane</keyword>
<feature type="region of interest" description="Disordered" evidence="19">
    <location>
        <begin position="1175"/>
        <end position="1217"/>
    </location>
</feature>
<dbReference type="Gene3D" id="3.30.200.20">
    <property type="entry name" value="Phosphorylase Kinase, domain 1"/>
    <property type="match status" value="1"/>
</dbReference>
<comment type="catalytic activity">
    <reaction evidence="16">
        <text>L-seryl-[receptor-protein] + ATP = O-phospho-L-seryl-[receptor-protein] + ADP + H(+)</text>
        <dbReference type="Rhea" id="RHEA:18673"/>
        <dbReference type="Rhea" id="RHEA-COMP:11022"/>
        <dbReference type="Rhea" id="RHEA-COMP:11023"/>
        <dbReference type="ChEBI" id="CHEBI:15378"/>
        <dbReference type="ChEBI" id="CHEBI:29999"/>
        <dbReference type="ChEBI" id="CHEBI:30616"/>
        <dbReference type="ChEBI" id="CHEBI:83421"/>
        <dbReference type="ChEBI" id="CHEBI:456216"/>
        <dbReference type="EC" id="2.7.11.30"/>
    </reaction>
</comment>
<evidence type="ECO:0000256" key="11">
    <source>
        <dbReference type="ARBA" id="ARBA00022842"/>
    </source>
</evidence>
<dbReference type="GO" id="GO:0005886">
    <property type="term" value="C:plasma membrane"/>
    <property type="evidence" value="ECO:0007669"/>
    <property type="project" value="TreeGrafter"/>
</dbReference>
<keyword evidence="13 18" id="KW-0472">Membrane</keyword>
<comment type="similarity">
    <text evidence="2 18">Belongs to the protein kinase superfamily. TKL Ser/Thr protein kinase family. TGFB receptor subfamily.</text>
</comment>
<dbReference type="InterPro" id="IPR001245">
    <property type="entry name" value="Ser-Thr/Tyr_kinase_cat_dom"/>
</dbReference>
<reference evidence="23" key="1">
    <citation type="submission" date="2025-08" db="UniProtKB">
        <authorList>
            <consortium name="RefSeq"/>
        </authorList>
    </citation>
    <scope>IDENTIFICATION</scope>
</reference>
<keyword evidence="18" id="KW-0464">Manganese</keyword>
<evidence type="ECO:0000313" key="22">
    <source>
        <dbReference type="Proteomes" id="UP001165740"/>
    </source>
</evidence>
<keyword evidence="15" id="KW-0325">Glycoprotein</keyword>
<feature type="compositionally biased region" description="Low complexity" evidence="19">
    <location>
        <begin position="1027"/>
        <end position="1041"/>
    </location>
</feature>
<proteinExistence type="inferred from homology"/>
<evidence type="ECO:0000256" key="12">
    <source>
        <dbReference type="ARBA" id="ARBA00022989"/>
    </source>
</evidence>
<dbReference type="Pfam" id="PF01064">
    <property type="entry name" value="Activin_recp"/>
    <property type="match status" value="1"/>
</dbReference>
<evidence type="ECO:0000256" key="9">
    <source>
        <dbReference type="ARBA" id="ARBA00022777"/>
    </source>
</evidence>
<evidence type="ECO:0000256" key="19">
    <source>
        <dbReference type="SAM" id="MobiDB-lite"/>
    </source>
</evidence>
<dbReference type="GO" id="GO:0005524">
    <property type="term" value="F:ATP binding"/>
    <property type="evidence" value="ECO:0007669"/>
    <property type="project" value="UniProtKB-UniRule"/>
</dbReference>
<name>A0A9W3BQJ8_BIOGL</name>
<accession>A0A9W3BQJ8</accession>
<comment type="subcellular location">
    <subcellularLocation>
        <location evidence="1 18">Membrane</location>
        <topology evidence="1 18">Single-pass type I membrane protein</topology>
    </subcellularLocation>
</comment>
<dbReference type="RefSeq" id="XP_055901707.1">
    <property type="nucleotide sequence ID" value="XM_056045732.1"/>
</dbReference>
<keyword evidence="11 18" id="KW-0460">Magnesium</keyword>
<dbReference type="Gene3D" id="1.10.510.10">
    <property type="entry name" value="Transferase(Phosphotransferase) domain 1"/>
    <property type="match status" value="1"/>
</dbReference>
<evidence type="ECO:0000313" key="23">
    <source>
        <dbReference type="RefSeq" id="XP_055901707.1"/>
    </source>
</evidence>
<sequence>MQLTIVTVVMTLILFDQVCLEVNGIQGTTGDLGSRMSSSWSTTTSGHPSTVTPSICSYYDNPKETAGRSALGVHKGIDHGPRPVQCDNISFCFTYWNIDPQNSSHVIIQKQGCWMLNAGQDNCASSTCMATNDKKHSFFCCCFGDMCNSKFYINNSTLETANTTGAAYPTTLSAASSSVPADLSYKMKTIVVALVSVAAVSLVIACTYLVYRVYLTPKSTSPPSSSVTRVESEHEAALTQFDLEDLKIEDVLIQGRYSEVRRGWLGDKEVAIKIYQPHHRQYYYNERTAYYQPFMDHDNVVKFYGAKEQEEATLHVMQYLIVTEYISLGTLTSYLKHNTVDWYTLCHMCQGVARGLAHIHTDIQKGDLFKPAMAHRDVNTRNILVKPDLSCVLADFGFAVGMMGSKIIKNGVAENAEQASLADVGTLRYMAPEVFDGAVNLRDCEASLKQIDVYALGLVLWEIASRCVDLYQGAPVPEYHLPFQQEAGIHPTFEEMQVLVVKYKTRPKLPEVWKHSNPAVHSLKETIEDCWDTDAEARLTALCVQERLSDMAALWVQGNKQRGVTPTLNATMNLPEVYSGNNPNLVPPYVNVNNETNAYRGSDSQAPVTSSGIALQVGEQEETYTDGITAPLITNVGHLSASGSSEMVDGRVRSWLQDQSVSESTVDTILPATPSHDETAPVAASVPLKANNVMLAMNKAVISHPNQGRNPTAERNTHKRSDEELTVSGNRLLAPGDQDTGTTSSSRERRGSLDTQSALLNHNAGGHSFDGVDTVESSSLVQNDVLSQHRNNPIPYLQNQVHNDGAALVSAAPSLTRPKLSNISSNRSFYLRLHGEDPSINQRNTEEGLHSKSLKQKLSKLIQPMGLGHKFSKLMFGGKNKKKYNLGSGEVETPCSLKSSGNYVPNGCLGGTNSSVAPGSLNIQVEMVNGIAVTRTCNDTLTYPLHSNITSEAQARLFATNAMRLGVLANDDLPSPSLFPKGNTSSVSNDSRDQETVLSLQNLSSNRDYGSMLSVALPSTCAPDGQSDTSAKRSSTSSLTSSDHRSSSHPHYSDLAYPPASQHDAANLSKIFLDSLNSVETGLAVHSPQNRTISPININVSQVSAAKMPRKKNIFSNLPGTASSQIPQGKFSQDNNLPDTKGGNAIMSVVPICDKSLSRSPHSALPDQVACKKTLSTVSQPQEKTGRDIERNELRKHSPLAKLSQSQSVTDLDRHQHSSLNDFQDIGKICDETNGNHRPRPKSLSLKGHNYNHIKKDTAVPIPAGCSVIMAPVATKPSSSGPSKLGENGTLPVVVPNITLNKSCLPFLSADVDKQRLINSSQNVAVGSLRSTLPTAGSNGFKEGTAWDTCNGHVNAVVSDDKKNLIVHSHSDSSEKIRRRIKTPVSFKKGRLSLYDDRLMSQSLGAESLIGVLTDQTPETCEQRNITALGSDSFQVGSGFKDYNKMIQSDSNLVL</sequence>
<feature type="signal peptide" evidence="20">
    <location>
        <begin position="1"/>
        <end position="20"/>
    </location>
</feature>
<dbReference type="GO" id="GO:0043235">
    <property type="term" value="C:receptor complex"/>
    <property type="evidence" value="ECO:0007669"/>
    <property type="project" value="TreeGrafter"/>
</dbReference>
<evidence type="ECO:0000256" key="10">
    <source>
        <dbReference type="ARBA" id="ARBA00022840"/>
    </source>
</evidence>
<dbReference type="Pfam" id="PF07714">
    <property type="entry name" value="PK_Tyr_Ser-Thr"/>
    <property type="match status" value="1"/>
</dbReference>
<evidence type="ECO:0000256" key="17">
    <source>
        <dbReference type="ARBA" id="ARBA00048773"/>
    </source>
</evidence>
<dbReference type="GO" id="GO:0005024">
    <property type="term" value="F:transforming growth factor beta receptor activity"/>
    <property type="evidence" value="ECO:0007669"/>
    <property type="project" value="TreeGrafter"/>
</dbReference>
<keyword evidence="4 18" id="KW-0808">Transferase</keyword>
<feature type="compositionally biased region" description="Basic and acidic residues" evidence="19">
    <location>
        <begin position="1184"/>
        <end position="1196"/>
    </location>
</feature>
<protein>
    <recommendedName>
        <fullName evidence="18">Serine/threonine-protein kinase receptor</fullName>
        <ecNumber evidence="18">2.7.11.30</ecNumber>
    </recommendedName>
</protein>
<dbReference type="GO" id="GO:0046872">
    <property type="term" value="F:metal ion binding"/>
    <property type="evidence" value="ECO:0007669"/>
    <property type="project" value="UniProtKB-KW"/>
</dbReference>
<keyword evidence="14 18" id="KW-0675">Receptor</keyword>
<evidence type="ECO:0000256" key="2">
    <source>
        <dbReference type="ARBA" id="ARBA00009605"/>
    </source>
</evidence>
<evidence type="ECO:0000256" key="15">
    <source>
        <dbReference type="ARBA" id="ARBA00023180"/>
    </source>
</evidence>
<evidence type="ECO:0000256" key="14">
    <source>
        <dbReference type="ARBA" id="ARBA00023170"/>
    </source>
</evidence>
<evidence type="ECO:0000256" key="3">
    <source>
        <dbReference type="ARBA" id="ARBA00022527"/>
    </source>
</evidence>
<dbReference type="PROSITE" id="PS50011">
    <property type="entry name" value="PROTEIN_KINASE_DOM"/>
    <property type="match status" value="1"/>
</dbReference>
<keyword evidence="7 20" id="KW-0732">Signal</keyword>
<comment type="cofactor">
    <cofactor evidence="18">
        <name>Mg(2+)</name>
        <dbReference type="ChEBI" id="CHEBI:18420"/>
    </cofactor>
    <cofactor evidence="18">
        <name>Mn(2+)</name>
        <dbReference type="ChEBI" id="CHEBI:29035"/>
    </cofactor>
</comment>
<keyword evidence="9 18" id="KW-0418">Kinase</keyword>
<gene>
    <name evidence="23" type="primary">LOC106072563</name>
</gene>
<dbReference type="PANTHER" id="PTHR23255:SF100">
    <property type="entry name" value="RECEPTOR PROTEIN SERINE_THREONINE KINASE"/>
    <property type="match status" value="1"/>
</dbReference>
<feature type="transmembrane region" description="Helical" evidence="18">
    <location>
        <begin position="190"/>
        <end position="211"/>
    </location>
</feature>
<feature type="region of interest" description="Disordered" evidence="19">
    <location>
        <begin position="975"/>
        <end position="996"/>
    </location>
</feature>
<dbReference type="CDD" id="cd14054">
    <property type="entry name" value="STKc_BMPR2_AMHR2"/>
    <property type="match status" value="1"/>
</dbReference>
<comment type="catalytic activity">
    <reaction evidence="17 18">
        <text>L-threonyl-[receptor-protein] + ATP = O-phospho-L-threonyl-[receptor-protein] + ADP + H(+)</text>
        <dbReference type="Rhea" id="RHEA:44880"/>
        <dbReference type="Rhea" id="RHEA-COMP:11024"/>
        <dbReference type="Rhea" id="RHEA-COMP:11025"/>
        <dbReference type="ChEBI" id="CHEBI:15378"/>
        <dbReference type="ChEBI" id="CHEBI:30013"/>
        <dbReference type="ChEBI" id="CHEBI:30616"/>
        <dbReference type="ChEBI" id="CHEBI:61977"/>
        <dbReference type="ChEBI" id="CHEBI:456216"/>
        <dbReference type="EC" id="2.7.11.30"/>
    </reaction>
</comment>
<evidence type="ECO:0000256" key="20">
    <source>
        <dbReference type="SAM" id="SignalP"/>
    </source>
</evidence>
<keyword evidence="8 18" id="KW-0547">Nucleotide-binding</keyword>
<evidence type="ECO:0000256" key="8">
    <source>
        <dbReference type="ARBA" id="ARBA00022741"/>
    </source>
</evidence>
<dbReference type="InterPro" id="IPR000333">
    <property type="entry name" value="TGFB_receptor"/>
</dbReference>
<dbReference type="EC" id="2.7.11.30" evidence="18"/>
<evidence type="ECO:0000256" key="18">
    <source>
        <dbReference type="RuleBase" id="RU361271"/>
    </source>
</evidence>
<dbReference type="InterPro" id="IPR000472">
    <property type="entry name" value="Activin_recp"/>
</dbReference>
<dbReference type="InterPro" id="IPR045860">
    <property type="entry name" value="Snake_toxin-like_sf"/>
</dbReference>
<dbReference type="GO" id="GO:0030509">
    <property type="term" value="P:BMP signaling pathway"/>
    <property type="evidence" value="ECO:0007669"/>
    <property type="project" value="TreeGrafter"/>
</dbReference>
<dbReference type="FunFam" id="1.10.510.10:FF:000487">
    <property type="entry name" value="Anti-Muellerian hormone type-2 receptor"/>
    <property type="match status" value="1"/>
</dbReference>
<keyword evidence="12 18" id="KW-1133">Transmembrane helix</keyword>
<evidence type="ECO:0000256" key="7">
    <source>
        <dbReference type="ARBA" id="ARBA00022729"/>
    </source>
</evidence>
<dbReference type="SUPFAM" id="SSF56112">
    <property type="entry name" value="Protein kinase-like (PK-like)"/>
    <property type="match status" value="1"/>
</dbReference>
<feature type="domain" description="Protein kinase" evidence="21">
    <location>
        <begin position="246"/>
        <end position="554"/>
    </location>
</feature>
<evidence type="ECO:0000256" key="6">
    <source>
        <dbReference type="ARBA" id="ARBA00022723"/>
    </source>
</evidence>
<evidence type="ECO:0000256" key="16">
    <source>
        <dbReference type="ARBA" id="ARBA00047681"/>
    </source>
</evidence>
<dbReference type="InterPro" id="IPR011009">
    <property type="entry name" value="Kinase-like_dom_sf"/>
</dbReference>
<dbReference type="PANTHER" id="PTHR23255">
    <property type="entry name" value="TRANSFORMING GROWTH FACTOR-BETA RECEPTOR TYPE I AND II"/>
    <property type="match status" value="1"/>
</dbReference>
<dbReference type="GeneID" id="106072563"/>
<feature type="region of interest" description="Disordered" evidence="19">
    <location>
        <begin position="1017"/>
        <end position="1060"/>
    </location>
</feature>
<feature type="region of interest" description="Disordered" evidence="19">
    <location>
        <begin position="702"/>
        <end position="751"/>
    </location>
</feature>
<dbReference type="Gene3D" id="2.10.60.10">
    <property type="entry name" value="CD59"/>
    <property type="match status" value="1"/>
</dbReference>
<keyword evidence="22" id="KW-1185">Reference proteome</keyword>
<dbReference type="OrthoDB" id="669224at2759"/>
<evidence type="ECO:0000256" key="5">
    <source>
        <dbReference type="ARBA" id="ARBA00022692"/>
    </source>
</evidence>
<dbReference type="PRINTS" id="PR00653">
    <property type="entry name" value="ACTIVIN2R"/>
</dbReference>
<feature type="compositionally biased region" description="Polar residues" evidence="19">
    <location>
        <begin position="704"/>
        <end position="714"/>
    </location>
</feature>
<evidence type="ECO:0000256" key="1">
    <source>
        <dbReference type="ARBA" id="ARBA00004479"/>
    </source>
</evidence>
<feature type="chain" id="PRO_5040871707" description="Serine/threonine-protein kinase receptor" evidence="20">
    <location>
        <begin position="21"/>
        <end position="1455"/>
    </location>
</feature>
<keyword evidence="10 18" id="KW-0067">ATP-binding</keyword>
<evidence type="ECO:0000256" key="13">
    <source>
        <dbReference type="ARBA" id="ARBA00023136"/>
    </source>
</evidence>